<organism evidence="2 3">
    <name type="scientific">Saccharothrix hoggarensis</name>
    <dbReference type="NCBI Taxonomy" id="913853"/>
    <lineage>
        <taxon>Bacteria</taxon>
        <taxon>Bacillati</taxon>
        <taxon>Actinomycetota</taxon>
        <taxon>Actinomycetes</taxon>
        <taxon>Pseudonocardiales</taxon>
        <taxon>Pseudonocardiaceae</taxon>
        <taxon>Saccharothrix</taxon>
    </lineage>
</organism>
<reference evidence="3" key="1">
    <citation type="journal article" date="2019" name="Int. J. Syst. Evol. Microbiol.">
        <title>The Global Catalogue of Microorganisms (GCM) 10K type strain sequencing project: providing services to taxonomists for standard genome sequencing and annotation.</title>
        <authorList>
            <consortium name="The Broad Institute Genomics Platform"/>
            <consortium name="The Broad Institute Genome Sequencing Center for Infectious Disease"/>
            <person name="Wu L."/>
            <person name="Ma J."/>
        </authorList>
    </citation>
    <scope>NUCLEOTIDE SEQUENCE [LARGE SCALE GENOMIC DNA]</scope>
    <source>
        <strain evidence="3">CCUG 60214</strain>
    </source>
</reference>
<dbReference type="EMBL" id="JBHTLK010000142">
    <property type="protein sequence ID" value="MFD1150159.1"/>
    <property type="molecule type" value="Genomic_DNA"/>
</dbReference>
<feature type="domain" description="DUF397" evidence="1">
    <location>
        <begin position="27"/>
        <end position="78"/>
    </location>
</feature>
<name>A0ABW3QZA7_9PSEU</name>
<accession>A0ABW3QZA7</accession>
<evidence type="ECO:0000259" key="1">
    <source>
        <dbReference type="Pfam" id="PF04149"/>
    </source>
</evidence>
<feature type="domain" description="DUF397" evidence="1">
    <location>
        <begin position="10"/>
        <end position="26"/>
    </location>
</feature>
<dbReference type="Pfam" id="PF04149">
    <property type="entry name" value="DUF397"/>
    <property type="match status" value="2"/>
</dbReference>
<evidence type="ECO:0000313" key="3">
    <source>
        <dbReference type="Proteomes" id="UP001597168"/>
    </source>
</evidence>
<evidence type="ECO:0000313" key="2">
    <source>
        <dbReference type="EMBL" id="MFD1150159.1"/>
    </source>
</evidence>
<protein>
    <submittedName>
        <fullName evidence="2">DUF397 domain-containing protein</fullName>
    </submittedName>
</protein>
<comment type="caution">
    <text evidence="2">The sequence shown here is derived from an EMBL/GenBank/DDBJ whole genome shotgun (WGS) entry which is preliminary data.</text>
</comment>
<dbReference type="InterPro" id="IPR007278">
    <property type="entry name" value="DUF397"/>
</dbReference>
<gene>
    <name evidence="2" type="ORF">ACFQ3T_23750</name>
</gene>
<proteinExistence type="predicted"/>
<keyword evidence="3" id="KW-1185">Reference proteome</keyword>
<dbReference type="RefSeq" id="WP_380725993.1">
    <property type="nucleotide sequence ID" value="NZ_JBHTLK010000142.1"/>
</dbReference>
<dbReference type="Proteomes" id="UP001597168">
    <property type="component" value="Unassembled WGS sequence"/>
</dbReference>
<sequence>MGASELTFGTWRKSAFSGGNSDCVEVAWRKASHSGGNSSCVEVAHTSTAVAVRDSKSPTTGILTVPHTAWTTFLAALR</sequence>